<evidence type="ECO:0000256" key="5">
    <source>
        <dbReference type="ARBA" id="ARBA00022679"/>
    </source>
</evidence>
<dbReference type="SUPFAM" id="SSF56024">
    <property type="entry name" value="Phospholipase D/nuclease"/>
    <property type="match status" value="1"/>
</dbReference>
<keyword evidence="4 11" id="KW-0444">Lipid biosynthesis</keyword>
<evidence type="ECO:0000256" key="11">
    <source>
        <dbReference type="RuleBase" id="RU365024"/>
    </source>
</evidence>
<dbReference type="PROSITE" id="PS50035">
    <property type="entry name" value="PLD"/>
    <property type="match status" value="1"/>
</dbReference>
<keyword evidence="6" id="KW-0677">Repeat</keyword>
<keyword evidence="5 11" id="KW-0808">Transferase</keyword>
<dbReference type="OrthoDB" id="10250191at2759"/>
<dbReference type="EC" id="2.7.8.5" evidence="11"/>
<evidence type="ECO:0000313" key="14">
    <source>
        <dbReference type="Proteomes" id="UP000078046"/>
    </source>
</evidence>
<keyword evidence="11" id="KW-0496">Mitochondrion</keyword>
<evidence type="ECO:0000256" key="10">
    <source>
        <dbReference type="ARBA" id="ARBA00048586"/>
    </source>
</evidence>
<name>A0A177AWW7_9BILA</name>
<evidence type="ECO:0000256" key="3">
    <source>
        <dbReference type="ARBA" id="ARBA00010682"/>
    </source>
</evidence>
<evidence type="ECO:0000256" key="2">
    <source>
        <dbReference type="ARBA" id="ARBA00005042"/>
    </source>
</evidence>
<protein>
    <recommendedName>
        <fullName evidence="11">CDP-diacylglycerol--glycerol-3-phosphate 3-phosphatidyltransferase</fullName>
        <ecNumber evidence="11">2.7.8.5</ecNumber>
    </recommendedName>
</protein>
<dbReference type="GO" id="GO:0008444">
    <property type="term" value="F:CDP-diacylglycerol-glycerol-3-phosphate 3-phosphatidyltransferase activity"/>
    <property type="evidence" value="ECO:0007669"/>
    <property type="project" value="UniProtKB-EC"/>
</dbReference>
<evidence type="ECO:0000256" key="4">
    <source>
        <dbReference type="ARBA" id="ARBA00022516"/>
    </source>
</evidence>
<dbReference type="UniPathway" id="UPA00084">
    <property type="reaction ID" value="UER00503"/>
</dbReference>
<evidence type="ECO:0000256" key="6">
    <source>
        <dbReference type="ARBA" id="ARBA00022737"/>
    </source>
</evidence>
<dbReference type="GO" id="GO:0005524">
    <property type="term" value="F:ATP binding"/>
    <property type="evidence" value="ECO:0007669"/>
    <property type="project" value="UniProtKB-KW"/>
</dbReference>
<dbReference type="CDD" id="cd09137">
    <property type="entry name" value="PLDc_PGS1_euk_2"/>
    <property type="match status" value="1"/>
</dbReference>
<dbReference type="PIRSF" id="PIRSF000850">
    <property type="entry name" value="Phospholipase_D_PSS"/>
    <property type="match status" value="1"/>
</dbReference>
<comment type="function">
    <text evidence="1 11">Functions in the biosynthesis of the anionic phospholipids phosphatidylglycerol and cardiolipin.</text>
</comment>
<proteinExistence type="inferred from homology"/>
<dbReference type="InterPro" id="IPR001736">
    <property type="entry name" value="PLipase_D/transphosphatidylase"/>
</dbReference>
<accession>A0A177AWW7</accession>
<reference evidence="13 14" key="1">
    <citation type="submission" date="2016-04" db="EMBL/GenBank/DDBJ databases">
        <title>The genome of Intoshia linei affirms orthonectids as highly simplified spiralians.</title>
        <authorList>
            <person name="Mikhailov K.V."/>
            <person name="Slusarev G.S."/>
            <person name="Nikitin M.A."/>
            <person name="Logacheva M.D."/>
            <person name="Penin A."/>
            <person name="Aleoshin V."/>
            <person name="Panchin Y.V."/>
        </authorList>
    </citation>
    <scope>NUCLEOTIDE SEQUENCE [LARGE SCALE GENOMIC DNA]</scope>
    <source>
        <strain evidence="13">Intl2013</strain>
        <tissue evidence="13">Whole animal</tissue>
    </source>
</reference>
<evidence type="ECO:0000313" key="13">
    <source>
        <dbReference type="EMBL" id="OAF66517.1"/>
    </source>
</evidence>
<evidence type="ECO:0000256" key="8">
    <source>
        <dbReference type="ARBA" id="ARBA00023209"/>
    </source>
</evidence>
<dbReference type="Gene3D" id="3.30.870.10">
    <property type="entry name" value="Endonuclease Chain A"/>
    <property type="match status" value="2"/>
</dbReference>
<keyword evidence="11" id="KW-0067">ATP-binding</keyword>
<comment type="caution">
    <text evidence="13">The sequence shown here is derived from an EMBL/GenBank/DDBJ whole genome shotgun (WGS) entry which is preliminary data.</text>
</comment>
<dbReference type="Proteomes" id="UP000078046">
    <property type="component" value="Unassembled WGS sequence"/>
</dbReference>
<keyword evidence="7 11" id="KW-0443">Lipid metabolism</keyword>
<keyword evidence="9 11" id="KW-1208">Phospholipid metabolism</keyword>
<keyword evidence="11" id="KW-0547">Nucleotide-binding</keyword>
<dbReference type="PANTHER" id="PTHR12586:SF1">
    <property type="entry name" value="CDP-DIACYLGLYCEROL--GLYCEROL-3-PHOSPHATE 3-PHOSPHATIDYLTRANSFERASE, MITOCHONDRIAL"/>
    <property type="match status" value="1"/>
</dbReference>
<dbReference type="Pfam" id="PF13091">
    <property type="entry name" value="PLDc_2"/>
    <property type="match status" value="1"/>
</dbReference>
<keyword evidence="8 11" id="KW-0594">Phospholipid biosynthesis</keyword>
<comment type="catalytic activity">
    <reaction evidence="10 11">
        <text>a CDP-1,2-diacyl-sn-glycerol + sn-glycerol 3-phosphate = a 1,2-diacyl-sn-glycero-3-phospho-(1'-sn-glycero-3'-phosphate) + CMP + H(+)</text>
        <dbReference type="Rhea" id="RHEA:12593"/>
        <dbReference type="ChEBI" id="CHEBI:15378"/>
        <dbReference type="ChEBI" id="CHEBI:57597"/>
        <dbReference type="ChEBI" id="CHEBI:58332"/>
        <dbReference type="ChEBI" id="CHEBI:60110"/>
        <dbReference type="ChEBI" id="CHEBI:60377"/>
        <dbReference type="EC" id="2.7.8.5"/>
    </reaction>
</comment>
<comment type="similarity">
    <text evidence="3 11">Belongs to the CDP-alcohol phosphatidyltransferase class-II family.</text>
</comment>
<evidence type="ECO:0000256" key="1">
    <source>
        <dbReference type="ARBA" id="ARBA00003537"/>
    </source>
</evidence>
<dbReference type="SMART" id="SM00155">
    <property type="entry name" value="PLDc"/>
    <property type="match status" value="2"/>
</dbReference>
<evidence type="ECO:0000259" key="12">
    <source>
        <dbReference type="PROSITE" id="PS50035"/>
    </source>
</evidence>
<comment type="subcellular location">
    <subcellularLocation>
        <location evidence="11">Mitochondrion</location>
    </subcellularLocation>
</comment>
<sequence length="448" mass="52623">MEYGEFIPDHLNHVPIIPINPENVKILSTPREFYRELMKKIESAQHRITLTSLYIGDSGLEEDMINLIDKKVNVTENPVKCLILIDKNRGRRKPHSERNFQLTRIIHILTKYNRNPENFSVYFHNNGRIKNYHKYLLCKRVVELIGVMHMKVYIIDDSVIISGANLGATYFKNRQDRYYVFENEKILADLYNNVVCLFKKISFKLNKINRLEPCSREGILTDFISTCRDCKAKIKKSNRDFNTHVIPTFNIPDQLIHDDNDILDQILTNTNDYQMFFSTGYFNPTPSITYHLITRRHNSTLLIPSQEANGFYGARGLSKYAPIIYDSLLHAFLKQIPSNFYPKMSVYQYYRKNWTFHAKGLWLYKSNIQSDICITSIGSSNYGYRSNQRDIESQVYLFTKDKSLMQNIDKERLLLFNFAQNKIIRNNSSLINTTKCFTIISKYLKTLL</sequence>
<dbReference type="EMBL" id="LWCA01000909">
    <property type="protein sequence ID" value="OAF66517.1"/>
    <property type="molecule type" value="Genomic_DNA"/>
</dbReference>
<comment type="pathway">
    <text evidence="2 11">Phospholipid metabolism; phosphatidylglycerol biosynthesis; phosphatidylglycerol from CDP-diacylglycerol: step 1/2.</text>
</comment>
<dbReference type="AlphaFoldDB" id="A0A177AWW7"/>
<keyword evidence="14" id="KW-1185">Reference proteome</keyword>
<dbReference type="InterPro" id="IPR025202">
    <property type="entry name" value="PLD-like_dom"/>
</dbReference>
<gene>
    <name evidence="13" type="ORF">A3Q56_05753</name>
</gene>
<dbReference type="GO" id="GO:0005739">
    <property type="term" value="C:mitochondrion"/>
    <property type="evidence" value="ECO:0007669"/>
    <property type="project" value="UniProtKB-SubCell"/>
</dbReference>
<organism evidence="13 14">
    <name type="scientific">Intoshia linei</name>
    <dbReference type="NCBI Taxonomy" id="1819745"/>
    <lineage>
        <taxon>Eukaryota</taxon>
        <taxon>Metazoa</taxon>
        <taxon>Spiralia</taxon>
        <taxon>Lophotrochozoa</taxon>
        <taxon>Mesozoa</taxon>
        <taxon>Orthonectida</taxon>
        <taxon>Rhopaluridae</taxon>
        <taxon>Intoshia</taxon>
    </lineage>
</organism>
<dbReference type="GO" id="GO:0032049">
    <property type="term" value="P:cardiolipin biosynthetic process"/>
    <property type="evidence" value="ECO:0007669"/>
    <property type="project" value="InterPro"/>
</dbReference>
<dbReference type="InterPro" id="IPR016270">
    <property type="entry name" value="PGS1"/>
</dbReference>
<feature type="domain" description="PLD phosphodiesterase" evidence="12">
    <location>
        <begin position="144"/>
        <end position="170"/>
    </location>
</feature>
<dbReference type="PANTHER" id="PTHR12586">
    <property type="entry name" value="CDP-DIACYLGLYCEROL--SERINE O-PHOSPHATIDYLTRANSFERASE"/>
    <property type="match status" value="1"/>
</dbReference>
<evidence type="ECO:0000256" key="9">
    <source>
        <dbReference type="ARBA" id="ARBA00023264"/>
    </source>
</evidence>
<evidence type="ECO:0000256" key="7">
    <source>
        <dbReference type="ARBA" id="ARBA00023098"/>
    </source>
</evidence>